<evidence type="ECO:0000313" key="1">
    <source>
        <dbReference type="EMBL" id="KAL2727915.1"/>
    </source>
</evidence>
<accession>A0ABD2B5B8</accession>
<gene>
    <name evidence="1" type="ORF">V1477_017191</name>
</gene>
<protein>
    <submittedName>
        <fullName evidence="1">Uncharacterized protein</fullName>
    </submittedName>
</protein>
<organism evidence="1 2">
    <name type="scientific">Vespula maculifrons</name>
    <name type="common">Eastern yellow jacket</name>
    <name type="synonym">Wasp</name>
    <dbReference type="NCBI Taxonomy" id="7453"/>
    <lineage>
        <taxon>Eukaryota</taxon>
        <taxon>Metazoa</taxon>
        <taxon>Ecdysozoa</taxon>
        <taxon>Arthropoda</taxon>
        <taxon>Hexapoda</taxon>
        <taxon>Insecta</taxon>
        <taxon>Pterygota</taxon>
        <taxon>Neoptera</taxon>
        <taxon>Endopterygota</taxon>
        <taxon>Hymenoptera</taxon>
        <taxon>Apocrita</taxon>
        <taxon>Aculeata</taxon>
        <taxon>Vespoidea</taxon>
        <taxon>Vespidae</taxon>
        <taxon>Vespinae</taxon>
        <taxon>Vespula</taxon>
    </lineage>
</organism>
<keyword evidence="2" id="KW-1185">Reference proteome</keyword>
<proteinExistence type="predicted"/>
<name>A0ABD2B5B8_VESMC</name>
<reference evidence="1 2" key="1">
    <citation type="journal article" date="2024" name="Ann. Entomol. Soc. Am.">
        <title>Genomic analyses of the southern and eastern yellowjacket wasps (Hymenoptera: Vespidae) reveal evolutionary signatures of social life.</title>
        <authorList>
            <person name="Catto M.A."/>
            <person name="Caine P.B."/>
            <person name="Orr S.E."/>
            <person name="Hunt B.G."/>
            <person name="Goodisman M.A.D."/>
        </authorList>
    </citation>
    <scope>NUCLEOTIDE SEQUENCE [LARGE SCALE GENOMIC DNA]</scope>
    <source>
        <strain evidence="1">232</strain>
        <tissue evidence="1">Head and thorax</tissue>
    </source>
</reference>
<dbReference type="AlphaFoldDB" id="A0ABD2B5B8"/>
<feature type="non-terminal residue" evidence="1">
    <location>
        <position position="1"/>
    </location>
</feature>
<comment type="caution">
    <text evidence="1">The sequence shown here is derived from an EMBL/GenBank/DDBJ whole genome shotgun (WGS) entry which is preliminary data.</text>
</comment>
<dbReference type="Proteomes" id="UP001607303">
    <property type="component" value="Unassembled WGS sequence"/>
</dbReference>
<dbReference type="EMBL" id="JAYRBN010000100">
    <property type="protein sequence ID" value="KAL2727915.1"/>
    <property type="molecule type" value="Genomic_DNA"/>
</dbReference>
<sequence>RKSCNTEQRRKSHIGVVCLYYIEKRGRSVTRAASLKTRKRYPTMRTPALQLINDAMTPKTSTTRMTVAKVVTTTGRTTTATTTATTTTTTTMMMTTMTTMTRMMTTMMMGTR</sequence>
<evidence type="ECO:0000313" key="2">
    <source>
        <dbReference type="Proteomes" id="UP001607303"/>
    </source>
</evidence>